<name>A0A382MQN2_9ZZZZ</name>
<dbReference type="InterPro" id="IPR012337">
    <property type="entry name" value="RNaseH-like_sf"/>
</dbReference>
<feature type="domain" description="3'-5' exonuclease" evidence="1">
    <location>
        <begin position="1"/>
        <end position="171"/>
    </location>
</feature>
<dbReference type="AlphaFoldDB" id="A0A382MQN2"/>
<organism evidence="2">
    <name type="scientific">marine metagenome</name>
    <dbReference type="NCBI Taxonomy" id="408172"/>
    <lineage>
        <taxon>unclassified sequences</taxon>
        <taxon>metagenomes</taxon>
        <taxon>ecological metagenomes</taxon>
    </lineage>
</organism>
<dbReference type="SMART" id="SM00474">
    <property type="entry name" value="35EXOc"/>
    <property type="match status" value="1"/>
</dbReference>
<dbReference type="InterPro" id="IPR051086">
    <property type="entry name" value="RNase_D-like"/>
</dbReference>
<evidence type="ECO:0000259" key="1">
    <source>
        <dbReference type="SMART" id="SM00474"/>
    </source>
</evidence>
<sequence length="205" mass="23352">MPYNLIPDIPDNLIKSYLSESEIAVDTELHGLRLFRDEVCLVQICDDKNNVSLIKPENNQTPPNLKRLLTDPDITKVFHFAISDVAFIKTSLNIEVGPFCCTKVMSKLIRTYTQDHGLKDLILEVHGKQINKEQQQSNWDSAKLTEKQLEYAANDVLYLINIYRKLLEMMNKRSPLKSGITISELNQKAQSILPGLVELLIHGYG</sequence>
<reference evidence="2" key="1">
    <citation type="submission" date="2018-05" db="EMBL/GenBank/DDBJ databases">
        <authorList>
            <person name="Lanie J.A."/>
            <person name="Ng W.-L."/>
            <person name="Kazmierczak K.M."/>
            <person name="Andrzejewski T.M."/>
            <person name="Davidsen T.M."/>
            <person name="Wayne K.J."/>
            <person name="Tettelin H."/>
            <person name="Glass J.I."/>
            <person name="Rusch D."/>
            <person name="Podicherti R."/>
            <person name="Tsui H.-C.T."/>
            <person name="Winkler M.E."/>
        </authorList>
    </citation>
    <scope>NUCLEOTIDE SEQUENCE</scope>
</reference>
<proteinExistence type="predicted"/>
<dbReference type="InterPro" id="IPR036397">
    <property type="entry name" value="RNaseH_sf"/>
</dbReference>
<dbReference type="PANTHER" id="PTHR47649:SF1">
    <property type="entry name" value="RIBONUCLEASE D"/>
    <property type="match status" value="1"/>
</dbReference>
<dbReference type="GO" id="GO:0008408">
    <property type="term" value="F:3'-5' exonuclease activity"/>
    <property type="evidence" value="ECO:0007669"/>
    <property type="project" value="InterPro"/>
</dbReference>
<feature type="non-terminal residue" evidence="2">
    <location>
        <position position="205"/>
    </location>
</feature>
<dbReference type="GO" id="GO:0006139">
    <property type="term" value="P:nucleobase-containing compound metabolic process"/>
    <property type="evidence" value="ECO:0007669"/>
    <property type="project" value="InterPro"/>
</dbReference>
<dbReference type="InterPro" id="IPR002562">
    <property type="entry name" value="3'-5'_exonuclease_dom"/>
</dbReference>
<dbReference type="CDD" id="cd06142">
    <property type="entry name" value="RNaseD_exo"/>
    <property type="match status" value="1"/>
</dbReference>
<dbReference type="EMBL" id="UINC01095310">
    <property type="protein sequence ID" value="SVC51293.1"/>
    <property type="molecule type" value="Genomic_DNA"/>
</dbReference>
<accession>A0A382MQN2</accession>
<evidence type="ECO:0000313" key="2">
    <source>
        <dbReference type="EMBL" id="SVC51293.1"/>
    </source>
</evidence>
<dbReference type="PANTHER" id="PTHR47649">
    <property type="entry name" value="RIBONUCLEASE D"/>
    <property type="match status" value="1"/>
</dbReference>
<dbReference type="GO" id="GO:0003676">
    <property type="term" value="F:nucleic acid binding"/>
    <property type="evidence" value="ECO:0007669"/>
    <property type="project" value="InterPro"/>
</dbReference>
<dbReference type="Gene3D" id="3.30.420.10">
    <property type="entry name" value="Ribonuclease H-like superfamily/Ribonuclease H"/>
    <property type="match status" value="1"/>
</dbReference>
<dbReference type="Pfam" id="PF01612">
    <property type="entry name" value="DNA_pol_A_exo1"/>
    <property type="match status" value="1"/>
</dbReference>
<gene>
    <name evidence="2" type="ORF">METZ01_LOCUS304147</name>
</gene>
<dbReference type="SUPFAM" id="SSF53098">
    <property type="entry name" value="Ribonuclease H-like"/>
    <property type="match status" value="1"/>
</dbReference>
<protein>
    <recommendedName>
        <fullName evidence="1">3'-5' exonuclease domain-containing protein</fullName>
    </recommendedName>
</protein>